<dbReference type="GO" id="GO:0003700">
    <property type="term" value="F:DNA-binding transcription factor activity"/>
    <property type="evidence" value="ECO:0007669"/>
    <property type="project" value="InterPro"/>
</dbReference>
<keyword evidence="11" id="KW-0251">Elongation factor</keyword>
<dbReference type="SUPFAM" id="SSF50249">
    <property type="entry name" value="Nucleic acid-binding proteins"/>
    <property type="match status" value="1"/>
</dbReference>
<protein>
    <recommendedName>
        <fullName evidence="7">Transcription termination/antitermination protein NusA</fullName>
    </recommendedName>
</protein>
<feature type="domain" description="NusA-like second KH" evidence="10">
    <location>
        <begin position="285"/>
        <end position="344"/>
    </location>
</feature>
<dbReference type="PANTHER" id="PTHR22648:SF0">
    <property type="entry name" value="TRANSCRIPTION TERMINATION_ANTITERMINATION PROTEIN NUSA"/>
    <property type="match status" value="1"/>
</dbReference>
<reference evidence="11 12" key="1">
    <citation type="submission" date="2013-09" db="EMBL/GenBank/DDBJ databases">
        <authorList>
            <person name="Zeng Z."/>
            <person name="Chen C."/>
        </authorList>
    </citation>
    <scope>NUCLEOTIDE SEQUENCE [LARGE SCALE GENOMIC DNA]</scope>
    <source>
        <strain evidence="11 12">WB 3.3-2</strain>
    </source>
</reference>
<keyword evidence="5 7" id="KW-0805">Transcription regulation</keyword>
<evidence type="ECO:0000259" key="10">
    <source>
        <dbReference type="Pfam" id="PF26594"/>
    </source>
</evidence>
<evidence type="ECO:0000256" key="6">
    <source>
        <dbReference type="ARBA" id="ARBA00023163"/>
    </source>
</evidence>
<dbReference type="GO" id="GO:0031564">
    <property type="term" value="P:transcription antitermination"/>
    <property type="evidence" value="ECO:0007669"/>
    <property type="project" value="UniProtKB-UniRule"/>
</dbReference>
<dbReference type="GO" id="GO:0006353">
    <property type="term" value="P:DNA-templated transcription termination"/>
    <property type="evidence" value="ECO:0007669"/>
    <property type="project" value="UniProtKB-UniRule"/>
</dbReference>
<dbReference type="SUPFAM" id="SSF69705">
    <property type="entry name" value="Transcription factor NusA, N-terminal domain"/>
    <property type="match status" value="1"/>
</dbReference>
<keyword evidence="6 7" id="KW-0804">Transcription</keyword>
<evidence type="ECO:0000313" key="12">
    <source>
        <dbReference type="Proteomes" id="UP000030152"/>
    </source>
</evidence>
<comment type="similarity">
    <text evidence="7">Belongs to the NusA family.</text>
</comment>
<feature type="domain" description="Transcription factor NusA first KH" evidence="9">
    <location>
        <begin position="202"/>
        <end position="279"/>
    </location>
</feature>
<dbReference type="InterPro" id="IPR010213">
    <property type="entry name" value="TF_NusA"/>
</dbReference>
<dbReference type="NCBIfam" id="TIGR01953">
    <property type="entry name" value="NusA"/>
    <property type="match status" value="1"/>
</dbReference>
<keyword evidence="12" id="KW-1185">Reference proteome</keyword>
<evidence type="ECO:0000259" key="9">
    <source>
        <dbReference type="Pfam" id="PF13184"/>
    </source>
</evidence>
<name>A0A0A2MG86_9FLAO</name>
<dbReference type="InterPro" id="IPR036555">
    <property type="entry name" value="NusA_N_sf"/>
</dbReference>
<dbReference type="InterPro" id="IPR030842">
    <property type="entry name" value="TF_NusA_bacterial"/>
</dbReference>
<dbReference type="Gene3D" id="3.30.300.20">
    <property type="match status" value="2"/>
</dbReference>
<dbReference type="InterPro" id="IPR012340">
    <property type="entry name" value="NA-bd_OB-fold"/>
</dbReference>
<dbReference type="OrthoDB" id="9807233at2"/>
<dbReference type="CDD" id="cd02134">
    <property type="entry name" value="KH-II_NusA_rpt1"/>
    <property type="match status" value="1"/>
</dbReference>
<dbReference type="Proteomes" id="UP000030152">
    <property type="component" value="Unassembled WGS sequence"/>
</dbReference>
<dbReference type="GO" id="GO:0003746">
    <property type="term" value="F:translation elongation factor activity"/>
    <property type="evidence" value="ECO:0007669"/>
    <property type="project" value="UniProtKB-KW"/>
</dbReference>
<evidence type="ECO:0000259" key="8">
    <source>
        <dbReference type="Pfam" id="PF08529"/>
    </source>
</evidence>
<feature type="domain" description="Transcription factor NusA N-terminal" evidence="8">
    <location>
        <begin position="6"/>
        <end position="125"/>
    </location>
</feature>
<dbReference type="RefSeq" id="WP_020213406.1">
    <property type="nucleotide sequence ID" value="NZ_JRLX01000005.1"/>
</dbReference>
<evidence type="ECO:0000256" key="1">
    <source>
        <dbReference type="ARBA" id="ARBA00022472"/>
    </source>
</evidence>
<evidence type="ECO:0000256" key="3">
    <source>
        <dbReference type="ARBA" id="ARBA00022814"/>
    </source>
</evidence>
<evidence type="ECO:0000313" key="11">
    <source>
        <dbReference type="EMBL" id="KGO87325.1"/>
    </source>
</evidence>
<dbReference type="Gene3D" id="2.40.50.140">
    <property type="entry name" value="Nucleic acid-binding proteins"/>
    <property type="match status" value="1"/>
</dbReference>
<organism evidence="11 12">
    <name type="scientific">Flavobacterium rivuli WB 3.3-2 = DSM 21788</name>
    <dbReference type="NCBI Taxonomy" id="1121895"/>
    <lineage>
        <taxon>Bacteria</taxon>
        <taxon>Pseudomonadati</taxon>
        <taxon>Bacteroidota</taxon>
        <taxon>Flavobacteriia</taxon>
        <taxon>Flavobacteriales</taxon>
        <taxon>Flavobacteriaceae</taxon>
        <taxon>Flavobacterium</taxon>
    </lineage>
</organism>
<dbReference type="STRING" id="1121895.GCA_000378485_02246"/>
<keyword evidence="11" id="KW-0648">Protein biosynthesis</keyword>
<dbReference type="GO" id="GO:0003723">
    <property type="term" value="F:RNA binding"/>
    <property type="evidence" value="ECO:0007669"/>
    <property type="project" value="UniProtKB-UniRule"/>
</dbReference>
<dbReference type="InterPro" id="IPR015946">
    <property type="entry name" value="KH_dom-like_a/b"/>
</dbReference>
<evidence type="ECO:0000256" key="5">
    <source>
        <dbReference type="ARBA" id="ARBA00023015"/>
    </source>
</evidence>
<dbReference type="Pfam" id="PF08529">
    <property type="entry name" value="NusA_N"/>
    <property type="match status" value="1"/>
</dbReference>
<keyword evidence="1 7" id="KW-0806">Transcription termination</keyword>
<comment type="caution">
    <text evidence="11">The sequence shown here is derived from an EMBL/GenBank/DDBJ whole genome shotgun (WGS) entry which is preliminary data.</text>
</comment>
<dbReference type="Gene3D" id="3.30.1480.10">
    <property type="entry name" value="NusA, N-terminal domain"/>
    <property type="match status" value="1"/>
</dbReference>
<dbReference type="EMBL" id="JRLX01000005">
    <property type="protein sequence ID" value="KGO87325.1"/>
    <property type="molecule type" value="Genomic_DNA"/>
</dbReference>
<gene>
    <name evidence="7" type="primary">nusA</name>
    <name evidence="11" type="ORF">Q765_06575</name>
</gene>
<dbReference type="Pfam" id="PF26594">
    <property type="entry name" value="KH_NusA_2nd"/>
    <property type="match status" value="1"/>
</dbReference>
<dbReference type="SUPFAM" id="SSF54814">
    <property type="entry name" value="Prokaryotic type KH domain (KH-domain type II)"/>
    <property type="match status" value="2"/>
</dbReference>
<comment type="subunit">
    <text evidence="7">Monomer. Binds directly to the core enzyme of the DNA-dependent RNA polymerase and to nascent RNA.</text>
</comment>
<evidence type="ECO:0000256" key="4">
    <source>
        <dbReference type="ARBA" id="ARBA00022884"/>
    </source>
</evidence>
<evidence type="ECO:0000256" key="2">
    <source>
        <dbReference type="ARBA" id="ARBA00022490"/>
    </source>
</evidence>
<keyword evidence="3 7" id="KW-0889">Transcription antitermination</keyword>
<evidence type="ECO:0000256" key="7">
    <source>
        <dbReference type="HAMAP-Rule" id="MF_00945"/>
    </source>
</evidence>
<dbReference type="eggNOG" id="COG0195">
    <property type="taxonomic scope" value="Bacteria"/>
</dbReference>
<comment type="subcellular location">
    <subcellularLocation>
        <location evidence="7">Cytoplasm</location>
    </subcellularLocation>
</comment>
<dbReference type="InterPro" id="IPR025249">
    <property type="entry name" value="TF_NusA_KH_1st"/>
</dbReference>
<dbReference type="FunFam" id="3.30.300.20:FF:000002">
    <property type="entry name" value="Transcription termination/antitermination protein NusA"/>
    <property type="match status" value="1"/>
</dbReference>
<accession>A0A0A2MG86</accession>
<dbReference type="AlphaFoldDB" id="A0A0A2MG86"/>
<dbReference type="InterPro" id="IPR013735">
    <property type="entry name" value="TF_NusA_N"/>
</dbReference>
<comment type="function">
    <text evidence="7">Participates in both transcription termination and antitermination.</text>
</comment>
<dbReference type="CDD" id="cd22529">
    <property type="entry name" value="KH-II_NusA_rpt2"/>
    <property type="match status" value="1"/>
</dbReference>
<keyword evidence="2 7" id="KW-0963">Cytoplasm</keyword>
<dbReference type="PANTHER" id="PTHR22648">
    <property type="entry name" value="TRANSCRIPTION TERMINATION FACTOR NUSA"/>
    <property type="match status" value="1"/>
</dbReference>
<dbReference type="GO" id="GO:0005829">
    <property type="term" value="C:cytosol"/>
    <property type="evidence" value="ECO:0007669"/>
    <property type="project" value="TreeGrafter"/>
</dbReference>
<keyword evidence="4 7" id="KW-0694">RNA-binding</keyword>
<proteinExistence type="inferred from homology"/>
<dbReference type="InterPro" id="IPR009019">
    <property type="entry name" value="KH_sf_prok-type"/>
</dbReference>
<dbReference type="HAMAP" id="MF_00945_B">
    <property type="entry name" value="NusA_B"/>
    <property type="match status" value="1"/>
</dbReference>
<sequence length="414" mass="46982">MENLALIDSFSEFKDDKLIDRVTLMAILEDVFRNALKKKYGSDDNFDIIINPDKGDMEIWRNRVVVADGEVEDPNQEISLTEARRIEKDFEVGEDVSEEVKLIQLGRRAILALRQNLISKIHEHDNTNLYKQFKDIIGDIYTAEVHHVRPKAVILVDDEGNEIVLPKEKQIPSDFFRKGDNVRGIIENVELKGNKPQIIMSRTSELFLEKLFEQEIPEVADGLITVKKVVRIPGEKAKVAVDSYDDRIDPVGACVGMKGSRIHGIVRELGNENIDVINYTTNTQLYISRALSPAKVSSIKLNEETHRADVFLKLEEVSKAIGRGGHNIKLAGLLTGYELDVIREGTPAEDEDVELTEFSDEIDEWIIAEFAKIGLDTARSVLNQDVNDLVRRTDLEEETILEVMRILKDEFEDS</sequence>
<dbReference type="InterPro" id="IPR058582">
    <property type="entry name" value="KH_NusA_2nd"/>
</dbReference>
<dbReference type="Pfam" id="PF13184">
    <property type="entry name" value="KH_NusA_1st"/>
    <property type="match status" value="1"/>
</dbReference>